<proteinExistence type="predicted"/>
<sequence>MQRTYSIFLSQECAAKGTLSETLCDSTNAELFNLLRAGQAPSYAQVSETFIDELQDAVVNLQSVLDQVKGRMDKLKRRIELQPRLGSSIRNLPAELLADIQLLFEQRDVFYGWEIQGTFLHVRLHSLEKRCTKFCCDLDGNQPHIIRRTSWYL</sequence>
<accession>A0ABR1JBE7</accession>
<gene>
    <name evidence="2" type="ORF">VKT23_010619</name>
</gene>
<evidence type="ECO:0000313" key="2">
    <source>
        <dbReference type="EMBL" id="KAK7456371.1"/>
    </source>
</evidence>
<keyword evidence="1" id="KW-0175">Coiled coil</keyword>
<feature type="coiled-coil region" evidence="1">
    <location>
        <begin position="51"/>
        <end position="78"/>
    </location>
</feature>
<evidence type="ECO:0000256" key="1">
    <source>
        <dbReference type="SAM" id="Coils"/>
    </source>
</evidence>
<reference evidence="2 3" key="1">
    <citation type="submission" date="2024-01" db="EMBL/GenBank/DDBJ databases">
        <title>A draft genome for the cacao thread blight pathogen Marasmiellus scandens.</title>
        <authorList>
            <person name="Baruah I.K."/>
            <person name="Leung J."/>
            <person name="Bukari Y."/>
            <person name="Amoako-Attah I."/>
            <person name="Meinhardt L.W."/>
            <person name="Bailey B.A."/>
            <person name="Cohen S.P."/>
        </authorList>
    </citation>
    <scope>NUCLEOTIDE SEQUENCE [LARGE SCALE GENOMIC DNA]</scope>
    <source>
        <strain evidence="2 3">GH-19</strain>
    </source>
</reference>
<keyword evidence="3" id="KW-1185">Reference proteome</keyword>
<comment type="caution">
    <text evidence="2">The sequence shown here is derived from an EMBL/GenBank/DDBJ whole genome shotgun (WGS) entry which is preliminary data.</text>
</comment>
<dbReference type="EMBL" id="JBANRG010000021">
    <property type="protein sequence ID" value="KAK7456371.1"/>
    <property type="molecule type" value="Genomic_DNA"/>
</dbReference>
<organism evidence="2 3">
    <name type="scientific">Marasmiellus scandens</name>
    <dbReference type="NCBI Taxonomy" id="2682957"/>
    <lineage>
        <taxon>Eukaryota</taxon>
        <taxon>Fungi</taxon>
        <taxon>Dikarya</taxon>
        <taxon>Basidiomycota</taxon>
        <taxon>Agaricomycotina</taxon>
        <taxon>Agaricomycetes</taxon>
        <taxon>Agaricomycetidae</taxon>
        <taxon>Agaricales</taxon>
        <taxon>Marasmiineae</taxon>
        <taxon>Omphalotaceae</taxon>
        <taxon>Marasmiellus</taxon>
    </lineage>
</organism>
<evidence type="ECO:0000313" key="3">
    <source>
        <dbReference type="Proteomes" id="UP001498398"/>
    </source>
</evidence>
<dbReference type="Proteomes" id="UP001498398">
    <property type="component" value="Unassembled WGS sequence"/>
</dbReference>
<protein>
    <submittedName>
        <fullName evidence="2">Uncharacterized protein</fullName>
    </submittedName>
</protein>
<name>A0ABR1JBE7_9AGAR</name>